<dbReference type="AlphaFoldDB" id="A0AAI9GEN3"/>
<gene>
    <name evidence="1" type="ORF">U8038_004757</name>
</gene>
<evidence type="ECO:0008006" key="3">
    <source>
        <dbReference type="Google" id="ProtNLM"/>
    </source>
</evidence>
<sequence length="278" mass="31957">MSRLNPKSTTLRTLFLRSGNQCAFPGCDVELINSYGQYVGNVCHIEAAEVGGERYNKSQTDEDRRAYSNLILLCANHHKVTDDVDMYPVQVLHSMKTTHERTVYGRNIAENKVTAFVNSTHGETVNLPQNLYKVRNSILEIFREEAFSGLVDHARNYFSHFVGVPKATRTLYAQILLISESADHCTIIDIRKVPQFLGVAMEFLHVHYTILENAGLLSEQIIDDDVHPVRLYRVFTTFDRNDMQAWLLQSIRNYYLQSQRQTDFVELVTDLNFNLMDS</sequence>
<protein>
    <recommendedName>
        <fullName evidence="3">HNH endonuclease</fullName>
    </recommendedName>
</protein>
<evidence type="ECO:0000313" key="1">
    <source>
        <dbReference type="EMBL" id="EMB2809767.1"/>
    </source>
</evidence>
<dbReference type="Proteomes" id="UP001289659">
    <property type="component" value="Unassembled WGS sequence"/>
</dbReference>
<name>A0AAI9GEN3_9ENTR</name>
<reference evidence="1" key="1">
    <citation type="submission" date="2023-12" db="EMBL/GenBank/DDBJ databases">
        <authorList>
            <consortium name="Clinical and Environmental Microbiology Branch: Whole genome sequencing antimicrobial resistance pathogens in the healthcare setting"/>
        </authorList>
    </citation>
    <scope>NUCLEOTIDE SEQUENCE</scope>
    <source>
        <strain evidence="1">Clinical</strain>
    </source>
</reference>
<evidence type="ECO:0000313" key="2">
    <source>
        <dbReference type="Proteomes" id="UP001289659"/>
    </source>
</evidence>
<organism evidence="1 2">
    <name type="scientific">Enterobacter hormaechei subsp. hoffmannii</name>
    <dbReference type="NCBI Taxonomy" id="1812934"/>
    <lineage>
        <taxon>Bacteria</taxon>
        <taxon>Pseudomonadati</taxon>
        <taxon>Pseudomonadota</taxon>
        <taxon>Gammaproteobacteria</taxon>
        <taxon>Enterobacterales</taxon>
        <taxon>Enterobacteriaceae</taxon>
        <taxon>Enterobacter</taxon>
        <taxon>Enterobacter cloacae complex</taxon>
    </lineage>
</organism>
<comment type="caution">
    <text evidence="1">The sequence shown here is derived from an EMBL/GenBank/DDBJ whole genome shotgun (WGS) entry which is preliminary data.</text>
</comment>
<proteinExistence type="predicted"/>
<accession>A0AAI9GEN3</accession>
<dbReference type="EMBL" id="ABPNFY010000029">
    <property type="protein sequence ID" value="EMB2809767.1"/>
    <property type="molecule type" value="Genomic_DNA"/>
</dbReference>